<reference evidence="2 3" key="1">
    <citation type="submission" date="2020-02" db="EMBL/GenBank/DDBJ databases">
        <title>Draft genome sequence of Haematococcus lacustris strain NIES-144.</title>
        <authorList>
            <person name="Morimoto D."/>
            <person name="Nakagawa S."/>
            <person name="Yoshida T."/>
            <person name="Sawayama S."/>
        </authorList>
    </citation>
    <scope>NUCLEOTIDE SEQUENCE [LARGE SCALE GENOMIC DNA]</scope>
    <source>
        <strain evidence="2 3">NIES-144</strain>
    </source>
</reference>
<dbReference type="AlphaFoldDB" id="A0A699ZJF7"/>
<keyword evidence="3" id="KW-1185">Reference proteome</keyword>
<feature type="region of interest" description="Disordered" evidence="1">
    <location>
        <begin position="65"/>
        <end position="88"/>
    </location>
</feature>
<name>A0A699ZJF7_HAELA</name>
<accession>A0A699ZJF7</accession>
<dbReference type="EMBL" id="BLLF01000911">
    <property type="protein sequence ID" value="GFH15862.1"/>
    <property type="molecule type" value="Genomic_DNA"/>
</dbReference>
<feature type="region of interest" description="Disordered" evidence="1">
    <location>
        <begin position="28"/>
        <end position="49"/>
    </location>
</feature>
<evidence type="ECO:0000313" key="3">
    <source>
        <dbReference type="Proteomes" id="UP000485058"/>
    </source>
</evidence>
<evidence type="ECO:0000313" key="2">
    <source>
        <dbReference type="EMBL" id="GFH15862.1"/>
    </source>
</evidence>
<protein>
    <submittedName>
        <fullName evidence="2">Uncharacterized protein</fullName>
    </submittedName>
</protein>
<organism evidence="2 3">
    <name type="scientific">Haematococcus lacustris</name>
    <name type="common">Green alga</name>
    <name type="synonym">Haematococcus pluvialis</name>
    <dbReference type="NCBI Taxonomy" id="44745"/>
    <lineage>
        <taxon>Eukaryota</taxon>
        <taxon>Viridiplantae</taxon>
        <taxon>Chlorophyta</taxon>
        <taxon>core chlorophytes</taxon>
        <taxon>Chlorophyceae</taxon>
        <taxon>CS clade</taxon>
        <taxon>Chlamydomonadales</taxon>
        <taxon>Haematococcaceae</taxon>
        <taxon>Haematococcus</taxon>
    </lineage>
</organism>
<feature type="compositionally biased region" description="Basic and acidic residues" evidence="1">
    <location>
        <begin position="30"/>
        <end position="39"/>
    </location>
</feature>
<feature type="non-terminal residue" evidence="2">
    <location>
        <position position="1"/>
    </location>
</feature>
<dbReference type="Proteomes" id="UP000485058">
    <property type="component" value="Unassembled WGS sequence"/>
</dbReference>
<comment type="caution">
    <text evidence="2">The sequence shown here is derived from an EMBL/GenBank/DDBJ whole genome shotgun (WGS) entry which is preliminary data.</text>
</comment>
<evidence type="ECO:0000256" key="1">
    <source>
        <dbReference type="SAM" id="MobiDB-lite"/>
    </source>
</evidence>
<feature type="non-terminal residue" evidence="2">
    <location>
        <position position="122"/>
    </location>
</feature>
<proteinExistence type="predicted"/>
<sequence length="122" mass="12414">MGDSEEMVAWGTPLGDVVYETVLLAPGETRSGDASEHSDPPLSLCPHPSGSNGYTEAAMLAGLPGNWPLLPGHPESQPKSAPPAFHDGLGIGTDAMTASILPGGGFHVVVGSPLKFHCASSI</sequence>
<gene>
    <name evidence="2" type="ORF">HaLaN_12171</name>
</gene>